<dbReference type="Pfam" id="PF01156">
    <property type="entry name" value="IU_nuc_hydro"/>
    <property type="match status" value="1"/>
</dbReference>
<evidence type="ECO:0000313" key="7">
    <source>
        <dbReference type="Proteomes" id="UP001264335"/>
    </source>
</evidence>
<dbReference type="Proteomes" id="UP001264335">
    <property type="component" value="Unassembled WGS sequence"/>
</dbReference>
<dbReference type="Proteomes" id="UP001260773">
    <property type="component" value="Unassembled WGS sequence"/>
</dbReference>
<dbReference type="PANTHER" id="PTHR12304:SF4">
    <property type="entry name" value="URIDINE NUCLEOSIDASE"/>
    <property type="match status" value="1"/>
</dbReference>
<dbReference type="EMBL" id="JARPWH010000018">
    <property type="protein sequence ID" value="MDT2402190.1"/>
    <property type="molecule type" value="Genomic_DNA"/>
</dbReference>
<dbReference type="InterPro" id="IPR023186">
    <property type="entry name" value="IUNH"/>
</dbReference>
<dbReference type="GO" id="GO:0005829">
    <property type="term" value="C:cytosol"/>
    <property type="evidence" value="ECO:0007669"/>
    <property type="project" value="TreeGrafter"/>
</dbReference>
<feature type="domain" description="Inosine/uridine-preferring nucleoside hydrolase" evidence="3">
    <location>
        <begin position="5"/>
        <end position="305"/>
    </location>
</feature>
<reference evidence="4 7" key="1">
    <citation type="submission" date="2023-03" db="EMBL/GenBank/DDBJ databases">
        <authorList>
            <person name="Shen W."/>
            <person name="Cai J."/>
        </authorList>
    </citation>
    <scope>NUCLEOTIDE SEQUENCE</scope>
    <source>
        <strain evidence="4">P33-2</strain>
        <strain evidence="5 7">Y2</strain>
    </source>
</reference>
<accession>A0A2N8PX18</accession>
<dbReference type="RefSeq" id="WP_016181880.1">
    <property type="nucleotide sequence ID" value="NZ_CAAKOC010000269.1"/>
</dbReference>
<protein>
    <submittedName>
        <fullName evidence="4">Nucleoside hydrolase</fullName>
    </submittedName>
</protein>
<organism evidence="4 6">
    <name type="scientific">Enterococcus avium</name>
    <name type="common">Streptococcus avium</name>
    <dbReference type="NCBI Taxonomy" id="33945"/>
    <lineage>
        <taxon>Bacteria</taxon>
        <taxon>Bacillati</taxon>
        <taxon>Bacillota</taxon>
        <taxon>Bacilli</taxon>
        <taxon>Lactobacillales</taxon>
        <taxon>Enterococcaceae</taxon>
        <taxon>Enterococcus</taxon>
    </lineage>
</organism>
<evidence type="ECO:0000313" key="5">
    <source>
        <dbReference type="EMBL" id="MDT2515768.1"/>
    </source>
</evidence>
<sequence length="315" mass="34588">MAKKVILDCDPGHDDALALLMAIASEKIDLLAVTTSAGNQLPEKTYINAKRLLTLAKSEGIPVARGAKKPLRRELIIADDVHGESGIDGAELPESKIADLDISANDLIAKILRESDEKITLIATGPLTNVAIFLLSHPELKEKIELISFMGGACFGGNMTPHAEFNIYVDPEAADIVVNSGVPVAMFGLDVTLKAQLFEDDIKEIRNIGNKVATTMADLLDFFNLTTTRPFWADETHVEGIHMHDPCAVAYVIDPDMFTVYPMNVQVETSDTLALGSTVVDYDDVYKKEKNVQVAFNLDLEKFRELTMDTIKYFS</sequence>
<dbReference type="InterPro" id="IPR036452">
    <property type="entry name" value="Ribo_hydro-like"/>
</dbReference>
<name>A0A2N8PX18_ENTAV</name>
<dbReference type="PANTHER" id="PTHR12304">
    <property type="entry name" value="INOSINE-URIDINE PREFERRING NUCLEOSIDE HYDROLASE"/>
    <property type="match status" value="1"/>
</dbReference>
<dbReference type="GO" id="GO:0008477">
    <property type="term" value="F:purine nucleosidase activity"/>
    <property type="evidence" value="ECO:0007669"/>
    <property type="project" value="TreeGrafter"/>
</dbReference>
<proteinExistence type="predicted"/>
<dbReference type="InterPro" id="IPR001910">
    <property type="entry name" value="Inosine/uridine_hydrolase_dom"/>
</dbReference>
<gene>
    <name evidence="4" type="ORF">P7D43_07390</name>
    <name evidence="5" type="ORF">P7D79_16200</name>
</gene>
<keyword evidence="1 4" id="KW-0378">Hydrolase</keyword>
<comment type="caution">
    <text evidence="4">The sequence shown here is derived from an EMBL/GenBank/DDBJ whole genome shotgun (WGS) entry which is preliminary data.</text>
</comment>
<evidence type="ECO:0000313" key="6">
    <source>
        <dbReference type="Proteomes" id="UP001260773"/>
    </source>
</evidence>
<dbReference type="EMBL" id="JARPWY010000053">
    <property type="protein sequence ID" value="MDT2515768.1"/>
    <property type="molecule type" value="Genomic_DNA"/>
</dbReference>
<dbReference type="GO" id="GO:0006152">
    <property type="term" value="P:purine nucleoside catabolic process"/>
    <property type="evidence" value="ECO:0007669"/>
    <property type="project" value="TreeGrafter"/>
</dbReference>
<dbReference type="SUPFAM" id="SSF53590">
    <property type="entry name" value="Nucleoside hydrolase"/>
    <property type="match status" value="1"/>
</dbReference>
<dbReference type="Gene3D" id="3.90.245.10">
    <property type="entry name" value="Ribonucleoside hydrolase-like"/>
    <property type="match status" value="1"/>
</dbReference>
<evidence type="ECO:0000259" key="3">
    <source>
        <dbReference type="Pfam" id="PF01156"/>
    </source>
</evidence>
<evidence type="ECO:0000256" key="1">
    <source>
        <dbReference type="ARBA" id="ARBA00022801"/>
    </source>
</evidence>
<evidence type="ECO:0000313" key="4">
    <source>
        <dbReference type="EMBL" id="MDT2402190.1"/>
    </source>
</evidence>
<keyword evidence="2" id="KW-0326">Glycosidase</keyword>
<dbReference type="AlphaFoldDB" id="A0A2N8PX18"/>
<dbReference type="CDD" id="cd02651">
    <property type="entry name" value="nuc_hydro_IU_UC_XIUA"/>
    <property type="match status" value="1"/>
</dbReference>
<evidence type="ECO:0000256" key="2">
    <source>
        <dbReference type="ARBA" id="ARBA00023295"/>
    </source>
</evidence>